<dbReference type="Gene3D" id="3.30.565.10">
    <property type="entry name" value="Histidine kinase-like ATPase, C-terminal domain"/>
    <property type="match status" value="1"/>
</dbReference>
<dbReference type="GO" id="GO:0006355">
    <property type="term" value="P:regulation of DNA-templated transcription"/>
    <property type="evidence" value="ECO:0007669"/>
    <property type="project" value="InterPro"/>
</dbReference>
<dbReference type="PRINTS" id="PR00344">
    <property type="entry name" value="BCTRLSENSOR"/>
</dbReference>
<dbReference type="SUPFAM" id="SSF55874">
    <property type="entry name" value="ATPase domain of HSP90 chaperone/DNA topoisomerase II/histidine kinase"/>
    <property type="match status" value="1"/>
</dbReference>
<dbReference type="InterPro" id="IPR000700">
    <property type="entry name" value="PAS-assoc_C"/>
</dbReference>
<evidence type="ECO:0000313" key="13">
    <source>
        <dbReference type="EMBL" id="SEE46543.1"/>
    </source>
</evidence>
<dbReference type="GO" id="GO:0000155">
    <property type="term" value="F:phosphorelay sensor kinase activity"/>
    <property type="evidence" value="ECO:0007669"/>
    <property type="project" value="InterPro"/>
</dbReference>
<dbReference type="SMART" id="SM00086">
    <property type="entry name" value="PAC"/>
    <property type="match status" value="1"/>
</dbReference>
<keyword evidence="6" id="KW-0418">Kinase</keyword>
<dbReference type="Pfam" id="PF08448">
    <property type="entry name" value="PAS_4"/>
    <property type="match status" value="1"/>
</dbReference>
<dbReference type="Proteomes" id="UP000183208">
    <property type="component" value="Unassembled WGS sequence"/>
</dbReference>
<keyword evidence="8" id="KW-0902">Two-component regulatory system</keyword>
<evidence type="ECO:0000256" key="6">
    <source>
        <dbReference type="ARBA" id="ARBA00022777"/>
    </source>
</evidence>
<organism evidence="13 14">
    <name type="scientific">Bradyrhizobium lablabi</name>
    <dbReference type="NCBI Taxonomy" id="722472"/>
    <lineage>
        <taxon>Bacteria</taxon>
        <taxon>Pseudomonadati</taxon>
        <taxon>Pseudomonadota</taxon>
        <taxon>Alphaproteobacteria</taxon>
        <taxon>Hyphomicrobiales</taxon>
        <taxon>Nitrobacteraceae</taxon>
        <taxon>Bradyrhizobium</taxon>
    </lineage>
</organism>
<dbReference type="SUPFAM" id="SSF47384">
    <property type="entry name" value="Homodimeric domain of signal transducing histidine kinase"/>
    <property type="match status" value="1"/>
</dbReference>
<keyword evidence="5" id="KW-0547">Nucleotide-binding</keyword>
<dbReference type="EC" id="2.7.13.3" evidence="2"/>
<gene>
    <name evidence="13" type="ORF">SAMN05444171_7601</name>
</gene>
<dbReference type="InterPro" id="IPR004358">
    <property type="entry name" value="Sig_transdc_His_kin-like_C"/>
</dbReference>
<dbReference type="SMART" id="SM00387">
    <property type="entry name" value="HATPase_c"/>
    <property type="match status" value="1"/>
</dbReference>
<dbReference type="FunFam" id="3.30.450.20:FF:000099">
    <property type="entry name" value="Sensory box sensor histidine kinase"/>
    <property type="match status" value="1"/>
</dbReference>
<dbReference type="CDD" id="cd00082">
    <property type="entry name" value="HisKA"/>
    <property type="match status" value="1"/>
</dbReference>
<dbReference type="SMART" id="SM00091">
    <property type="entry name" value="PAS"/>
    <property type="match status" value="2"/>
</dbReference>
<keyword evidence="9" id="KW-0175">Coiled coil</keyword>
<feature type="domain" description="PAS" evidence="11">
    <location>
        <begin position="151"/>
        <end position="192"/>
    </location>
</feature>
<dbReference type="SUPFAM" id="SSF55785">
    <property type="entry name" value="PYP-like sensor domain (PAS domain)"/>
    <property type="match status" value="2"/>
</dbReference>
<dbReference type="PANTHER" id="PTHR43065">
    <property type="entry name" value="SENSOR HISTIDINE KINASE"/>
    <property type="match status" value="1"/>
</dbReference>
<dbReference type="InterPro" id="IPR036097">
    <property type="entry name" value="HisK_dim/P_sf"/>
</dbReference>
<evidence type="ECO:0000256" key="8">
    <source>
        <dbReference type="ARBA" id="ARBA00023012"/>
    </source>
</evidence>
<dbReference type="InterPro" id="IPR005467">
    <property type="entry name" value="His_kinase_dom"/>
</dbReference>
<keyword evidence="4" id="KW-0808">Transferase</keyword>
<dbReference type="AlphaFoldDB" id="A0A1H5J1W7"/>
<dbReference type="PROSITE" id="PS50109">
    <property type="entry name" value="HIS_KIN"/>
    <property type="match status" value="1"/>
</dbReference>
<evidence type="ECO:0000256" key="9">
    <source>
        <dbReference type="SAM" id="Coils"/>
    </source>
</evidence>
<dbReference type="InterPro" id="IPR000014">
    <property type="entry name" value="PAS"/>
</dbReference>
<evidence type="ECO:0000259" key="12">
    <source>
        <dbReference type="PROSITE" id="PS50113"/>
    </source>
</evidence>
<dbReference type="InterPro" id="IPR003661">
    <property type="entry name" value="HisK_dim/P_dom"/>
</dbReference>
<protein>
    <recommendedName>
        <fullName evidence="2">histidine kinase</fullName>
        <ecNumber evidence="2">2.7.13.3</ecNumber>
    </recommendedName>
</protein>
<feature type="domain" description="PAC" evidence="12">
    <location>
        <begin position="219"/>
        <end position="271"/>
    </location>
</feature>
<dbReference type="PROSITE" id="PS50113">
    <property type="entry name" value="PAC"/>
    <property type="match status" value="2"/>
</dbReference>
<dbReference type="Pfam" id="PF02518">
    <property type="entry name" value="HATPase_c"/>
    <property type="match status" value="1"/>
</dbReference>
<evidence type="ECO:0000259" key="11">
    <source>
        <dbReference type="PROSITE" id="PS50112"/>
    </source>
</evidence>
<evidence type="ECO:0000256" key="4">
    <source>
        <dbReference type="ARBA" id="ARBA00022679"/>
    </source>
</evidence>
<dbReference type="PANTHER" id="PTHR43065:SF42">
    <property type="entry name" value="TWO-COMPONENT SENSOR PPRA"/>
    <property type="match status" value="1"/>
</dbReference>
<evidence type="ECO:0000259" key="10">
    <source>
        <dbReference type="PROSITE" id="PS50109"/>
    </source>
</evidence>
<name>A0A1H5J1W7_9BRAD</name>
<evidence type="ECO:0000256" key="7">
    <source>
        <dbReference type="ARBA" id="ARBA00022840"/>
    </source>
</evidence>
<dbReference type="CDD" id="cd00130">
    <property type="entry name" value="PAS"/>
    <property type="match status" value="2"/>
</dbReference>
<dbReference type="NCBIfam" id="TIGR00229">
    <property type="entry name" value="sensory_box"/>
    <property type="match status" value="2"/>
</dbReference>
<dbReference type="InterPro" id="IPR013767">
    <property type="entry name" value="PAS_fold"/>
</dbReference>
<dbReference type="InterPro" id="IPR003594">
    <property type="entry name" value="HATPase_dom"/>
</dbReference>
<dbReference type="InterPro" id="IPR035965">
    <property type="entry name" value="PAS-like_dom_sf"/>
</dbReference>
<sequence>MTNGLNRDATTVQMSPVFGVPLPQQPALQLIYDTAPIGLAFLSPDCRYLQINQRLTEICGISVEDHLGRSVRECVPALADAVQGIVDSIMNTGDPVIGVEVAGQRADQTDERSWVTYWHPLRNSVGEIVGVNVAAEEITERKRAEAALKASERQFHTLADSIPQLVWMADAGGKIFWFNNHWRQYTGTDSQDWQAALAPGPFHGARERWALALQTGTPFELEVSLRGADGQYRPFLTRAVPLRDAASAVYRWIGTHIDISERKRGEQELRNARDAAEAALHNLKETQNSLIEAEKLAALGRLVAGVAHEINNPVGTSLTVASSLEHKTAMVAVELANGTLKRSTLNDFLEVSREASSQLVANLNRAANLIQSFKQVATDQSYSNQRVFDLGELTEQIVTSLRPGLGKQNLALTIECQPDLAMNSYPGPYGQVLTNLFLNALAHAFPNGKNGTIDIKVVQAAGDDNVDVLFSDDGCGMSLDVRRKAFDPFFTTRREQGNTGLGLHIIHTIVTNCLGGTLTLESEPGKGTKIHLVLPRVAPASSAAS</sequence>
<keyword evidence="3" id="KW-0597">Phosphoprotein</keyword>
<keyword evidence="7" id="KW-0067">ATP-binding</keyword>
<feature type="coiled-coil region" evidence="9">
    <location>
        <begin position="262"/>
        <end position="296"/>
    </location>
</feature>
<dbReference type="InterPro" id="IPR036890">
    <property type="entry name" value="HATPase_C_sf"/>
</dbReference>
<evidence type="ECO:0000256" key="2">
    <source>
        <dbReference type="ARBA" id="ARBA00012438"/>
    </source>
</evidence>
<feature type="domain" description="Histidine kinase" evidence="10">
    <location>
        <begin position="305"/>
        <end position="538"/>
    </location>
</feature>
<dbReference type="Pfam" id="PF00989">
    <property type="entry name" value="PAS"/>
    <property type="match status" value="1"/>
</dbReference>
<evidence type="ECO:0000256" key="1">
    <source>
        <dbReference type="ARBA" id="ARBA00000085"/>
    </source>
</evidence>
<dbReference type="Gene3D" id="3.30.450.20">
    <property type="entry name" value="PAS domain"/>
    <property type="match status" value="2"/>
</dbReference>
<evidence type="ECO:0000256" key="3">
    <source>
        <dbReference type="ARBA" id="ARBA00022553"/>
    </source>
</evidence>
<reference evidence="13 14" key="1">
    <citation type="submission" date="2016-10" db="EMBL/GenBank/DDBJ databases">
        <authorList>
            <person name="de Groot N.N."/>
        </authorList>
    </citation>
    <scope>NUCLEOTIDE SEQUENCE [LARGE SCALE GENOMIC DNA]</scope>
    <source>
        <strain evidence="13 14">GAS522</strain>
    </source>
</reference>
<accession>A0A1H5J1W7</accession>
<dbReference type="GO" id="GO:0005524">
    <property type="term" value="F:ATP binding"/>
    <property type="evidence" value="ECO:0007669"/>
    <property type="project" value="UniProtKB-KW"/>
</dbReference>
<dbReference type="EMBL" id="FNTI01000001">
    <property type="protein sequence ID" value="SEE46543.1"/>
    <property type="molecule type" value="Genomic_DNA"/>
</dbReference>
<evidence type="ECO:0000256" key="5">
    <source>
        <dbReference type="ARBA" id="ARBA00022741"/>
    </source>
</evidence>
<proteinExistence type="predicted"/>
<dbReference type="Gene3D" id="1.10.287.130">
    <property type="match status" value="1"/>
</dbReference>
<feature type="domain" description="PAC" evidence="12">
    <location>
        <begin position="97"/>
        <end position="150"/>
    </location>
</feature>
<dbReference type="InterPro" id="IPR013656">
    <property type="entry name" value="PAS_4"/>
</dbReference>
<dbReference type="PROSITE" id="PS50112">
    <property type="entry name" value="PAS"/>
    <property type="match status" value="1"/>
</dbReference>
<dbReference type="InterPro" id="IPR001610">
    <property type="entry name" value="PAC"/>
</dbReference>
<evidence type="ECO:0000313" key="14">
    <source>
        <dbReference type="Proteomes" id="UP000183208"/>
    </source>
</evidence>
<comment type="catalytic activity">
    <reaction evidence="1">
        <text>ATP + protein L-histidine = ADP + protein N-phospho-L-histidine.</text>
        <dbReference type="EC" id="2.7.13.3"/>
    </reaction>
</comment>